<organism evidence="1 2">
    <name type="scientific">Cystobacter fuscus (strain ATCC 25194 / DSM 2262 / NBRC 100088 / M29)</name>
    <dbReference type="NCBI Taxonomy" id="1242864"/>
    <lineage>
        <taxon>Bacteria</taxon>
        <taxon>Pseudomonadati</taxon>
        <taxon>Myxococcota</taxon>
        <taxon>Myxococcia</taxon>
        <taxon>Myxococcales</taxon>
        <taxon>Cystobacterineae</taxon>
        <taxon>Archangiaceae</taxon>
        <taxon>Cystobacter</taxon>
    </lineage>
</organism>
<evidence type="ECO:0000313" key="2">
    <source>
        <dbReference type="Proteomes" id="UP000011682"/>
    </source>
</evidence>
<name>S9P809_CYSF2</name>
<comment type="caution">
    <text evidence="1">The sequence shown here is derived from an EMBL/GenBank/DDBJ whole genome shotgun (WGS) entry which is preliminary data.</text>
</comment>
<dbReference type="RefSeq" id="WP_002623779.1">
    <property type="nucleotide sequence ID" value="NZ_ANAH02000018.1"/>
</dbReference>
<reference evidence="1" key="1">
    <citation type="submission" date="2013-05" db="EMBL/GenBank/DDBJ databases">
        <title>Genome assembly of Cystobacter fuscus DSM 2262.</title>
        <authorList>
            <person name="Sharma G."/>
            <person name="Khatri I."/>
            <person name="Kaur C."/>
            <person name="Mayilraj S."/>
            <person name="Subramanian S."/>
        </authorList>
    </citation>
    <scope>NUCLEOTIDE SEQUENCE [LARGE SCALE GENOMIC DNA]</scope>
    <source>
        <strain evidence="1">DSM 2262</strain>
    </source>
</reference>
<evidence type="ECO:0008006" key="3">
    <source>
        <dbReference type="Google" id="ProtNLM"/>
    </source>
</evidence>
<sequence length="97" mass="10190">MRIKSFLAVSIAGITLGLMGCGTEAVVVPPAEPAAVEEQASSGEQESRQSTALVGICPLKWTCNFQNFYSTQTQCAASCGGSECWREYACTGTCVCP</sequence>
<proteinExistence type="predicted"/>
<dbReference type="EMBL" id="ANAH02000018">
    <property type="protein sequence ID" value="EPX59276.1"/>
    <property type="molecule type" value="Genomic_DNA"/>
</dbReference>
<gene>
    <name evidence="1" type="ORF">D187_003180</name>
</gene>
<accession>S9P809</accession>
<keyword evidence="2" id="KW-1185">Reference proteome</keyword>
<dbReference type="PROSITE" id="PS51257">
    <property type="entry name" value="PROKAR_LIPOPROTEIN"/>
    <property type="match status" value="1"/>
</dbReference>
<dbReference type="AlphaFoldDB" id="S9P809"/>
<dbReference type="Proteomes" id="UP000011682">
    <property type="component" value="Unassembled WGS sequence"/>
</dbReference>
<protein>
    <recommendedName>
        <fullName evidence="3">Lipoprotein</fullName>
    </recommendedName>
</protein>
<evidence type="ECO:0000313" key="1">
    <source>
        <dbReference type="EMBL" id="EPX59276.1"/>
    </source>
</evidence>
<dbReference type="OrthoDB" id="5519391at2"/>